<proteinExistence type="predicted"/>
<protein>
    <submittedName>
        <fullName evidence="1">Uncharacterized protein</fullName>
    </submittedName>
</protein>
<evidence type="ECO:0000313" key="2">
    <source>
        <dbReference type="Proteomes" id="UP000604046"/>
    </source>
</evidence>
<dbReference type="Proteomes" id="UP000604046">
    <property type="component" value="Unassembled WGS sequence"/>
</dbReference>
<organism evidence="1 2">
    <name type="scientific">Symbiodinium natans</name>
    <dbReference type="NCBI Taxonomy" id="878477"/>
    <lineage>
        <taxon>Eukaryota</taxon>
        <taxon>Sar</taxon>
        <taxon>Alveolata</taxon>
        <taxon>Dinophyceae</taxon>
        <taxon>Suessiales</taxon>
        <taxon>Symbiodiniaceae</taxon>
        <taxon>Symbiodinium</taxon>
    </lineage>
</organism>
<dbReference type="EMBL" id="CAJNDS010000280">
    <property type="protein sequence ID" value="CAE7037996.1"/>
    <property type="molecule type" value="Genomic_DNA"/>
</dbReference>
<keyword evidence="2" id="KW-1185">Reference proteome</keyword>
<dbReference type="AlphaFoldDB" id="A0A812IGU6"/>
<reference evidence="1" key="1">
    <citation type="submission" date="2021-02" db="EMBL/GenBank/DDBJ databases">
        <authorList>
            <person name="Dougan E. K."/>
            <person name="Rhodes N."/>
            <person name="Thang M."/>
            <person name="Chan C."/>
        </authorList>
    </citation>
    <scope>NUCLEOTIDE SEQUENCE</scope>
</reference>
<name>A0A812IGU6_9DINO</name>
<evidence type="ECO:0000313" key="1">
    <source>
        <dbReference type="EMBL" id="CAE7037996.1"/>
    </source>
</evidence>
<accession>A0A812IGU6</accession>
<comment type="caution">
    <text evidence="1">The sequence shown here is derived from an EMBL/GenBank/DDBJ whole genome shotgun (WGS) entry which is preliminary data.</text>
</comment>
<dbReference type="OrthoDB" id="442000at2759"/>
<gene>
    <name evidence="1" type="ORF">SNAT2548_LOCUS4562</name>
</gene>
<sequence length="690" mass="76967">MTSCMMSERHNKLRKLEGVRRRVPYVSQSALHAILAEVDRCGVPELHQRTHMREASRLALQQCSLYGPLLLPVKAARLRQEGDEDLLLVNALSLLAGAYEQGGSYTELLQGAHAAVPSAPDKPWRFILYLDEVVPGNVLSHRQERKCWVAYAAFAEFGVHLMQEPAWLILGIFRSHKVATLSAGISQVANIILKQIFKGPVRPQAGLVLKCPMGRTLRLYFELGMFLQDGAAQKHVFGIKGDAGSRFCMLCMNAMTLRSALDVTDMDDEHAFAGVCGLLRHQDLHLCSDADVLQSADRLAGRVAAGVPKAQIALWEQASGINFQEHGLLFDRDLRDVLRPCSQFAHDWMHATCSNGTLTLTLFLLLSCLQKAGVPAWQAVSEYVGQWTLPGKAMKHLKDLFDNKKKEACIEAKKFKCTASEALALYPILRRWVRTGPMRAGFEQPCAAFVHMCHVVDLLHAAQKNRQVSPHSLQMAVERALDAVVQAGWEGNMVKKFHWLLHFPDTLQRFGQLPACWVLERKHRLVARYAAPVRNTQRFEKSLLEETLAHDLHVLQEGGLFSSRCRLLRPHACNKALMARLMEIWDPAMLVRAECLCGAQVRLASGQVCSAGDMVLLADGGAAKAVTSVAIDGNVHTWVQSLQLLRHDPDLQSAEWRLMDHGHMLPTEHIAACLTWTERDTVITTLLPYS</sequence>